<gene>
    <name evidence="9" type="primary">lacF2</name>
    <name evidence="9" type="ORF">SH1V18_25950</name>
</gene>
<dbReference type="InterPro" id="IPR051393">
    <property type="entry name" value="ABC_transporter_permease"/>
</dbReference>
<comment type="similarity">
    <text evidence="7">Belongs to the binding-protein-dependent transport system permease family.</text>
</comment>
<dbReference type="PANTHER" id="PTHR30193">
    <property type="entry name" value="ABC TRANSPORTER PERMEASE PROTEIN"/>
    <property type="match status" value="1"/>
</dbReference>
<evidence type="ECO:0000256" key="2">
    <source>
        <dbReference type="ARBA" id="ARBA00022448"/>
    </source>
</evidence>
<dbReference type="InterPro" id="IPR035906">
    <property type="entry name" value="MetI-like_sf"/>
</dbReference>
<dbReference type="GO" id="GO:0005886">
    <property type="term" value="C:plasma membrane"/>
    <property type="evidence" value="ECO:0007669"/>
    <property type="project" value="UniProtKB-SubCell"/>
</dbReference>
<dbReference type="Proteomes" id="UP001144256">
    <property type="component" value="Unassembled WGS sequence"/>
</dbReference>
<dbReference type="GO" id="GO:0055085">
    <property type="term" value="P:transmembrane transport"/>
    <property type="evidence" value="ECO:0007669"/>
    <property type="project" value="InterPro"/>
</dbReference>
<evidence type="ECO:0000256" key="7">
    <source>
        <dbReference type="RuleBase" id="RU363032"/>
    </source>
</evidence>
<dbReference type="SUPFAM" id="SSF161098">
    <property type="entry name" value="MetI-like"/>
    <property type="match status" value="1"/>
</dbReference>
<feature type="transmembrane region" description="Helical" evidence="7">
    <location>
        <begin position="110"/>
        <end position="135"/>
    </location>
</feature>
<dbReference type="PANTHER" id="PTHR30193:SF37">
    <property type="entry name" value="INNER MEMBRANE ABC TRANSPORTER PERMEASE PROTEIN YCJO"/>
    <property type="match status" value="1"/>
</dbReference>
<dbReference type="PROSITE" id="PS50928">
    <property type="entry name" value="ABC_TM1"/>
    <property type="match status" value="1"/>
</dbReference>
<organism evidence="9 10">
    <name type="scientific">Vallitalea longa</name>
    <dbReference type="NCBI Taxonomy" id="2936439"/>
    <lineage>
        <taxon>Bacteria</taxon>
        <taxon>Bacillati</taxon>
        <taxon>Bacillota</taxon>
        <taxon>Clostridia</taxon>
        <taxon>Lachnospirales</taxon>
        <taxon>Vallitaleaceae</taxon>
        <taxon>Vallitalea</taxon>
    </lineage>
</organism>
<feature type="transmembrane region" description="Helical" evidence="7">
    <location>
        <begin position="21"/>
        <end position="40"/>
    </location>
</feature>
<name>A0A9W5YA25_9FIRM</name>
<evidence type="ECO:0000256" key="1">
    <source>
        <dbReference type="ARBA" id="ARBA00004651"/>
    </source>
</evidence>
<feature type="transmembrane region" description="Helical" evidence="7">
    <location>
        <begin position="165"/>
        <end position="187"/>
    </location>
</feature>
<evidence type="ECO:0000256" key="6">
    <source>
        <dbReference type="ARBA" id="ARBA00023136"/>
    </source>
</evidence>
<dbReference type="SUPFAM" id="SSF160964">
    <property type="entry name" value="MalF N-terminal region-like"/>
    <property type="match status" value="1"/>
</dbReference>
<evidence type="ECO:0000256" key="5">
    <source>
        <dbReference type="ARBA" id="ARBA00022989"/>
    </source>
</evidence>
<reference evidence="9" key="1">
    <citation type="submission" date="2022-06" db="EMBL/GenBank/DDBJ databases">
        <title>Vallitalea longa sp. nov., an anaerobic bacterium isolated from marine sediment.</title>
        <authorList>
            <person name="Hirano S."/>
            <person name="Terahara T."/>
            <person name="Mori K."/>
            <person name="Hamada M."/>
            <person name="Matsumoto R."/>
            <person name="Kobayashi T."/>
        </authorList>
    </citation>
    <scope>NUCLEOTIDE SEQUENCE</scope>
    <source>
        <strain evidence="9">SH18-1</strain>
    </source>
</reference>
<dbReference type="RefSeq" id="WP_281816018.1">
    <property type="nucleotide sequence ID" value="NZ_BRLB01000007.1"/>
</dbReference>
<feature type="domain" description="ABC transmembrane type-1" evidence="8">
    <location>
        <begin position="76"/>
        <end position="289"/>
    </location>
</feature>
<comment type="caution">
    <text evidence="9">The sequence shown here is derived from an EMBL/GenBank/DDBJ whole genome shotgun (WGS) entry which is preliminary data.</text>
</comment>
<keyword evidence="6 7" id="KW-0472">Membrane</keyword>
<evidence type="ECO:0000256" key="3">
    <source>
        <dbReference type="ARBA" id="ARBA00022475"/>
    </source>
</evidence>
<proteinExistence type="inferred from homology"/>
<dbReference type="EMBL" id="BRLB01000007">
    <property type="protein sequence ID" value="GKX30115.1"/>
    <property type="molecule type" value="Genomic_DNA"/>
</dbReference>
<keyword evidence="4 7" id="KW-0812">Transmembrane</keyword>
<protein>
    <submittedName>
        <fullName evidence="9">Lactose ABC transporter permease</fullName>
    </submittedName>
</protein>
<feature type="transmembrane region" description="Helical" evidence="7">
    <location>
        <begin position="268"/>
        <end position="288"/>
    </location>
</feature>
<sequence>MDKKSHKFISAFRLNKKTAPYYFMLPVLLIFAIFMVYPIINSLILSFNKFEFGEFHFVGFNNYKLLLHDPIFKAALINTFIYLIIQVPIMIFFALLLANTLNQNSLKCKTFFRISIFMPSITSLVAYSLVFMLLLNTEYGLVNYILKLFHIPAVDWLNKPTSARISIIIAVCWRWTGYNMIILLAGLKQIPANLYEACAIDGANRFQTFFKVTIPILKPIILFCTITSTIGTLQLFDESYILTQGGPDNATITISHYLYNSGFKYVKFGYASAISYVLVIIIAILSFIQFKVGDEK</sequence>
<evidence type="ECO:0000256" key="4">
    <source>
        <dbReference type="ARBA" id="ARBA00022692"/>
    </source>
</evidence>
<dbReference type="CDD" id="cd06261">
    <property type="entry name" value="TM_PBP2"/>
    <property type="match status" value="1"/>
</dbReference>
<keyword evidence="2 7" id="KW-0813">Transport</keyword>
<dbReference type="InterPro" id="IPR000515">
    <property type="entry name" value="MetI-like"/>
</dbReference>
<evidence type="ECO:0000259" key="8">
    <source>
        <dbReference type="PROSITE" id="PS50928"/>
    </source>
</evidence>
<dbReference type="Gene3D" id="1.10.3720.10">
    <property type="entry name" value="MetI-like"/>
    <property type="match status" value="1"/>
</dbReference>
<evidence type="ECO:0000313" key="9">
    <source>
        <dbReference type="EMBL" id="GKX30115.1"/>
    </source>
</evidence>
<keyword evidence="5 7" id="KW-1133">Transmembrane helix</keyword>
<evidence type="ECO:0000313" key="10">
    <source>
        <dbReference type="Proteomes" id="UP001144256"/>
    </source>
</evidence>
<accession>A0A9W5YA25</accession>
<keyword evidence="10" id="KW-1185">Reference proteome</keyword>
<comment type="subcellular location">
    <subcellularLocation>
        <location evidence="1 7">Cell membrane</location>
        <topology evidence="1 7">Multi-pass membrane protein</topology>
    </subcellularLocation>
</comment>
<keyword evidence="3" id="KW-1003">Cell membrane</keyword>
<feature type="transmembrane region" description="Helical" evidence="7">
    <location>
        <begin position="208"/>
        <end position="230"/>
    </location>
</feature>
<dbReference type="Pfam" id="PF00528">
    <property type="entry name" value="BPD_transp_1"/>
    <property type="match status" value="1"/>
</dbReference>
<dbReference type="AlphaFoldDB" id="A0A9W5YA25"/>
<feature type="transmembrane region" description="Helical" evidence="7">
    <location>
        <begin position="75"/>
        <end position="98"/>
    </location>
</feature>